<organism evidence="1 2">
    <name type="scientific">Onchocerca volvulus</name>
    <dbReference type="NCBI Taxonomy" id="6282"/>
    <lineage>
        <taxon>Eukaryota</taxon>
        <taxon>Metazoa</taxon>
        <taxon>Ecdysozoa</taxon>
        <taxon>Nematoda</taxon>
        <taxon>Chromadorea</taxon>
        <taxon>Rhabditida</taxon>
        <taxon>Spirurina</taxon>
        <taxon>Spiruromorpha</taxon>
        <taxon>Filarioidea</taxon>
        <taxon>Onchocercidae</taxon>
        <taxon>Onchocerca</taxon>
    </lineage>
</organism>
<evidence type="ECO:0000313" key="1">
    <source>
        <dbReference type="EnsemblMetazoa" id="OVOC315.1"/>
    </source>
</evidence>
<dbReference type="EMBL" id="CMVM020000020">
    <property type="status" value="NOT_ANNOTATED_CDS"/>
    <property type="molecule type" value="Genomic_DNA"/>
</dbReference>
<evidence type="ECO:0000313" key="2">
    <source>
        <dbReference type="Proteomes" id="UP000024404"/>
    </source>
</evidence>
<accession>A0A8R1TRY9</accession>
<protein>
    <submittedName>
        <fullName evidence="1">Uncharacterized protein</fullName>
    </submittedName>
</protein>
<name>A0A8R1TRY9_ONCVO</name>
<reference evidence="2" key="1">
    <citation type="submission" date="2013-10" db="EMBL/GenBank/DDBJ databases">
        <title>Genome sequencing of Onchocerca volvulus.</title>
        <authorList>
            <person name="Cotton J."/>
            <person name="Tsai J."/>
            <person name="Stanley E."/>
            <person name="Tracey A."/>
            <person name="Holroyd N."/>
            <person name="Lustigman S."/>
            <person name="Berriman M."/>
        </authorList>
    </citation>
    <scope>NUCLEOTIDE SEQUENCE</scope>
</reference>
<sequence length="75" mass="8668">MCPEYTEGAEKLSWSCQRTNQPSSLHYRKPDFERAEVENDQSIHPSIHSSIHRPQLSSFIHFAGITPLPHLYMTT</sequence>
<dbReference type="Proteomes" id="UP000024404">
    <property type="component" value="Unassembled WGS sequence"/>
</dbReference>
<dbReference type="EnsemblMetazoa" id="OVOC315.1">
    <property type="protein sequence ID" value="OVOC315.1"/>
    <property type="gene ID" value="WBGene00237124"/>
</dbReference>
<keyword evidence="2" id="KW-1185">Reference proteome</keyword>
<proteinExistence type="predicted"/>
<dbReference type="AlphaFoldDB" id="A0A8R1TRY9"/>
<reference evidence="1" key="2">
    <citation type="submission" date="2022-06" db="UniProtKB">
        <authorList>
            <consortium name="EnsemblMetazoa"/>
        </authorList>
    </citation>
    <scope>IDENTIFICATION</scope>
</reference>